<proteinExistence type="predicted"/>
<sequence length="141" mass="15932">MDPFTVQLNFFGWNEKITKHVKAGQPEKVRQLSQQMEREGMSPDKSTLVQMINACSGSGTLEDGMLVHKRLIQSGCESDVFVGSNLVDMYANVEALRRLGECSTRCHLEMCSLGMPYLEDVPCIGMVRKLFNILNRCVRWA</sequence>
<protein>
    <recommendedName>
        <fullName evidence="5">Pentatricopeptide repeat-containing protein</fullName>
    </recommendedName>
</protein>
<keyword evidence="1" id="KW-0677">Repeat</keyword>
<evidence type="ECO:0000256" key="2">
    <source>
        <dbReference type="PROSITE-ProRule" id="PRU00708"/>
    </source>
</evidence>
<dbReference type="Proteomes" id="UP001497512">
    <property type="component" value="Chromosome 4"/>
</dbReference>
<gene>
    <name evidence="3" type="ORF">CSSPTR1EN2_LOCUS16961</name>
</gene>
<dbReference type="NCBIfam" id="TIGR00756">
    <property type="entry name" value="PPR"/>
    <property type="match status" value="1"/>
</dbReference>
<evidence type="ECO:0000313" key="3">
    <source>
        <dbReference type="EMBL" id="CAK9223697.1"/>
    </source>
</evidence>
<dbReference type="Gene3D" id="1.25.40.10">
    <property type="entry name" value="Tetratricopeptide repeat domain"/>
    <property type="match status" value="1"/>
</dbReference>
<dbReference type="InterPro" id="IPR002885">
    <property type="entry name" value="PPR_rpt"/>
</dbReference>
<dbReference type="InterPro" id="IPR046960">
    <property type="entry name" value="PPR_At4g14850-like_plant"/>
</dbReference>
<evidence type="ECO:0000313" key="4">
    <source>
        <dbReference type="Proteomes" id="UP001497512"/>
    </source>
</evidence>
<feature type="repeat" description="PPR" evidence="2">
    <location>
        <begin position="9"/>
        <end position="43"/>
    </location>
</feature>
<dbReference type="PROSITE" id="PS51375">
    <property type="entry name" value="PPR"/>
    <property type="match status" value="2"/>
</dbReference>
<dbReference type="PANTHER" id="PTHR47926">
    <property type="entry name" value="PENTATRICOPEPTIDE REPEAT-CONTAINING PROTEIN"/>
    <property type="match status" value="1"/>
</dbReference>
<dbReference type="InterPro" id="IPR011990">
    <property type="entry name" value="TPR-like_helical_dom_sf"/>
</dbReference>
<evidence type="ECO:0008006" key="5">
    <source>
        <dbReference type="Google" id="ProtNLM"/>
    </source>
</evidence>
<reference evidence="3" key="1">
    <citation type="submission" date="2024-02" db="EMBL/GenBank/DDBJ databases">
        <authorList>
            <consortium name="ELIXIR-Norway"/>
            <consortium name="Elixir Norway"/>
        </authorList>
    </citation>
    <scope>NUCLEOTIDE SEQUENCE</scope>
</reference>
<accession>A0ABP0UKC8</accession>
<keyword evidence="4" id="KW-1185">Reference proteome</keyword>
<evidence type="ECO:0000256" key="1">
    <source>
        <dbReference type="ARBA" id="ARBA00022737"/>
    </source>
</evidence>
<organism evidence="3 4">
    <name type="scientific">Sphagnum troendelagicum</name>
    <dbReference type="NCBI Taxonomy" id="128251"/>
    <lineage>
        <taxon>Eukaryota</taxon>
        <taxon>Viridiplantae</taxon>
        <taxon>Streptophyta</taxon>
        <taxon>Embryophyta</taxon>
        <taxon>Bryophyta</taxon>
        <taxon>Sphagnophytina</taxon>
        <taxon>Sphagnopsida</taxon>
        <taxon>Sphagnales</taxon>
        <taxon>Sphagnaceae</taxon>
        <taxon>Sphagnum</taxon>
    </lineage>
</organism>
<feature type="repeat" description="PPR" evidence="2">
    <location>
        <begin position="44"/>
        <end position="78"/>
    </location>
</feature>
<name>A0ABP0UKC8_9BRYO</name>
<dbReference type="EMBL" id="OZ019896">
    <property type="protein sequence ID" value="CAK9223697.1"/>
    <property type="molecule type" value="Genomic_DNA"/>
</dbReference>